<name>A0A1H1HLC2_NATTX</name>
<proteinExistence type="predicted"/>
<dbReference type="RefSeq" id="WP_090383117.1">
    <property type="nucleotide sequence ID" value="NZ_FNLC01000003.1"/>
</dbReference>
<evidence type="ECO:0000259" key="2">
    <source>
        <dbReference type="SMART" id="SM00014"/>
    </source>
</evidence>
<accession>A0A1H1HLC2</accession>
<dbReference type="PANTHER" id="PTHR14969:SF13">
    <property type="entry name" value="AT30094P"/>
    <property type="match status" value="1"/>
</dbReference>
<dbReference type="Gene3D" id="1.20.144.10">
    <property type="entry name" value="Phosphatidic acid phosphatase type 2/haloperoxidase"/>
    <property type="match status" value="1"/>
</dbReference>
<dbReference type="SUPFAM" id="SSF48317">
    <property type="entry name" value="Acid phosphatase/Vanadium-dependent haloperoxidase"/>
    <property type="match status" value="1"/>
</dbReference>
<feature type="transmembrane region" description="Helical" evidence="1">
    <location>
        <begin position="105"/>
        <end position="123"/>
    </location>
</feature>
<gene>
    <name evidence="3" type="ORF">SAMN04489842_2856</name>
</gene>
<reference evidence="4" key="1">
    <citation type="submission" date="2016-10" db="EMBL/GenBank/DDBJ databases">
        <authorList>
            <person name="Varghese N."/>
            <person name="Submissions S."/>
        </authorList>
    </citation>
    <scope>NUCLEOTIDE SEQUENCE [LARGE SCALE GENOMIC DNA]</scope>
    <source>
        <strain evidence="4">DSM 24767</strain>
    </source>
</reference>
<feature type="transmembrane region" description="Helical" evidence="1">
    <location>
        <begin position="175"/>
        <end position="193"/>
    </location>
</feature>
<evidence type="ECO:0000256" key="1">
    <source>
        <dbReference type="SAM" id="Phobius"/>
    </source>
</evidence>
<feature type="transmembrane region" description="Helical" evidence="1">
    <location>
        <begin position="30"/>
        <end position="54"/>
    </location>
</feature>
<dbReference type="CDD" id="cd03392">
    <property type="entry name" value="PAP2_like_2"/>
    <property type="match status" value="1"/>
</dbReference>
<feature type="domain" description="Phosphatidic acid phosphatase type 2/haloperoxidase" evidence="2">
    <location>
        <begin position="65"/>
        <end position="169"/>
    </location>
</feature>
<dbReference type="Proteomes" id="UP000198848">
    <property type="component" value="Unassembled WGS sequence"/>
</dbReference>
<dbReference type="SMART" id="SM00014">
    <property type="entry name" value="acidPPc"/>
    <property type="match status" value="1"/>
</dbReference>
<feature type="transmembrane region" description="Helical" evidence="1">
    <location>
        <begin position="144"/>
        <end position="169"/>
    </location>
</feature>
<dbReference type="OrthoDB" id="10182at2157"/>
<dbReference type="InterPro" id="IPR000326">
    <property type="entry name" value="PAP2/HPO"/>
</dbReference>
<keyword evidence="1" id="KW-0812">Transmembrane</keyword>
<feature type="transmembrane region" description="Helical" evidence="1">
    <location>
        <begin position="66"/>
        <end position="85"/>
    </location>
</feature>
<dbReference type="PANTHER" id="PTHR14969">
    <property type="entry name" value="SPHINGOSINE-1-PHOSPHATE PHOSPHOHYDROLASE"/>
    <property type="match status" value="1"/>
</dbReference>
<keyword evidence="4" id="KW-1185">Reference proteome</keyword>
<evidence type="ECO:0000313" key="3">
    <source>
        <dbReference type="EMBL" id="SDR26211.1"/>
    </source>
</evidence>
<evidence type="ECO:0000313" key="4">
    <source>
        <dbReference type="Proteomes" id="UP000198848"/>
    </source>
</evidence>
<keyword evidence="1" id="KW-0472">Membrane</keyword>
<dbReference type="STRING" id="1095778.SAMN04489842_2856"/>
<dbReference type="AlphaFoldDB" id="A0A1H1HLC2"/>
<protein>
    <submittedName>
        <fullName evidence="3">PAP2 superfamily protein</fullName>
    </submittedName>
</protein>
<dbReference type="Pfam" id="PF01569">
    <property type="entry name" value="PAP2"/>
    <property type="match status" value="1"/>
</dbReference>
<organism evidence="3 4">
    <name type="scientific">Natronobacterium texcoconense</name>
    <dbReference type="NCBI Taxonomy" id="1095778"/>
    <lineage>
        <taxon>Archaea</taxon>
        <taxon>Methanobacteriati</taxon>
        <taxon>Methanobacteriota</taxon>
        <taxon>Stenosarchaea group</taxon>
        <taxon>Halobacteria</taxon>
        <taxon>Halobacteriales</taxon>
        <taxon>Natrialbaceae</taxon>
        <taxon>Natronobacterium</taxon>
    </lineage>
</organism>
<feature type="transmembrane region" description="Helical" evidence="1">
    <location>
        <begin position="255"/>
        <end position="275"/>
    </location>
</feature>
<dbReference type="InterPro" id="IPR036938">
    <property type="entry name" value="PAP2/HPO_sf"/>
</dbReference>
<sequence length="308" mass="32290">MTGAGSAVDDVLFDESTNEAVRNTLPDVGIAFFELVTHLGDGTVLILFATLLYWFGSESRRRQRALVIAIGIAALAVSAGMKGIFLEPRPTLAGDYGGYSFPSAHAMGAAAFYGTIAVVGDIWTKRTRYAVAGAIILLVATSRVVIGVHFVGDVLVGTVLGLVLVAALTRDGADPGFVFGVAFAIAAVAYGLGSREFTTMSVGAAVGGAIAWQYVTTRPADPHGAAILVLGVLTLPALLALRLVEGIWDPAIHEIFEIVGYAAAVGAVLVVPIVAERLNGWSTVQWLQIHLPFSGRTIDSDQLVTREK</sequence>
<feature type="transmembrane region" description="Helical" evidence="1">
    <location>
        <begin position="223"/>
        <end position="243"/>
    </location>
</feature>
<keyword evidence="1" id="KW-1133">Transmembrane helix</keyword>
<dbReference type="EMBL" id="FNLC01000003">
    <property type="protein sequence ID" value="SDR26211.1"/>
    <property type="molecule type" value="Genomic_DNA"/>
</dbReference>